<dbReference type="Proteomes" id="UP001144978">
    <property type="component" value="Unassembled WGS sequence"/>
</dbReference>
<evidence type="ECO:0000313" key="2">
    <source>
        <dbReference type="Proteomes" id="UP001144978"/>
    </source>
</evidence>
<gene>
    <name evidence="1" type="ORF">NUW54_g11931</name>
</gene>
<name>A0ACC1N6X4_9APHY</name>
<accession>A0ACC1N6X4</accession>
<proteinExistence type="predicted"/>
<keyword evidence="2" id="KW-1185">Reference proteome</keyword>
<organism evidence="1 2">
    <name type="scientific">Trametes sanguinea</name>
    <dbReference type="NCBI Taxonomy" id="158606"/>
    <lineage>
        <taxon>Eukaryota</taxon>
        <taxon>Fungi</taxon>
        <taxon>Dikarya</taxon>
        <taxon>Basidiomycota</taxon>
        <taxon>Agaricomycotina</taxon>
        <taxon>Agaricomycetes</taxon>
        <taxon>Polyporales</taxon>
        <taxon>Polyporaceae</taxon>
        <taxon>Trametes</taxon>
    </lineage>
</organism>
<reference evidence="1" key="1">
    <citation type="submission" date="2022-08" db="EMBL/GenBank/DDBJ databases">
        <title>Genome Sequence of Pycnoporus sanguineus.</title>
        <authorList>
            <person name="Buettner E."/>
        </authorList>
    </citation>
    <scope>NUCLEOTIDE SEQUENCE</scope>
    <source>
        <strain evidence="1">CG-C14</strain>
    </source>
</reference>
<protein>
    <submittedName>
        <fullName evidence="1">Uncharacterized protein</fullName>
    </submittedName>
</protein>
<evidence type="ECO:0000313" key="1">
    <source>
        <dbReference type="EMBL" id="KAJ2974184.1"/>
    </source>
</evidence>
<dbReference type="EMBL" id="JANSHE010004863">
    <property type="protein sequence ID" value="KAJ2974184.1"/>
    <property type="molecule type" value="Genomic_DNA"/>
</dbReference>
<sequence length="129" mass="12986">MPLGSASEKTKHENASRNSSPHGPCAMPPKHGQSQLISPVSGLNAPPWPPLPSPSSPSPSPAGVGAASPSGAGVSAGAGLPDFGIEGSRCARRIAGVHMDDVSTSLLLSHREASRLTVRSFLALTTSTS</sequence>
<comment type="caution">
    <text evidence="1">The sequence shown here is derived from an EMBL/GenBank/DDBJ whole genome shotgun (WGS) entry which is preliminary data.</text>
</comment>